<accession>A0A8S1KE52</accession>
<gene>
    <name evidence="2" type="ORF">PSON_ATCC_30995.1.T0050488</name>
</gene>
<reference evidence="2" key="1">
    <citation type="submission" date="2021-01" db="EMBL/GenBank/DDBJ databases">
        <authorList>
            <consortium name="Genoscope - CEA"/>
            <person name="William W."/>
        </authorList>
    </citation>
    <scope>NUCLEOTIDE SEQUENCE</scope>
</reference>
<keyword evidence="1" id="KW-0812">Transmembrane</keyword>
<keyword evidence="1" id="KW-0472">Membrane</keyword>
<evidence type="ECO:0000313" key="3">
    <source>
        <dbReference type="Proteomes" id="UP000692954"/>
    </source>
</evidence>
<feature type="transmembrane region" description="Helical" evidence="1">
    <location>
        <begin position="100"/>
        <end position="120"/>
    </location>
</feature>
<comment type="caution">
    <text evidence="2">The sequence shown here is derived from an EMBL/GenBank/DDBJ whole genome shotgun (WGS) entry which is preliminary data.</text>
</comment>
<protein>
    <recommendedName>
        <fullName evidence="4">Transmembrane protein</fullName>
    </recommendedName>
</protein>
<organism evidence="2 3">
    <name type="scientific">Paramecium sonneborni</name>
    <dbReference type="NCBI Taxonomy" id="65129"/>
    <lineage>
        <taxon>Eukaryota</taxon>
        <taxon>Sar</taxon>
        <taxon>Alveolata</taxon>
        <taxon>Ciliophora</taxon>
        <taxon>Intramacronucleata</taxon>
        <taxon>Oligohymenophorea</taxon>
        <taxon>Peniculida</taxon>
        <taxon>Parameciidae</taxon>
        <taxon>Paramecium</taxon>
    </lineage>
</organism>
<evidence type="ECO:0008006" key="4">
    <source>
        <dbReference type="Google" id="ProtNLM"/>
    </source>
</evidence>
<evidence type="ECO:0000313" key="2">
    <source>
        <dbReference type="EMBL" id="CAD8051266.1"/>
    </source>
</evidence>
<proteinExistence type="predicted"/>
<dbReference type="EMBL" id="CAJJDN010000005">
    <property type="protein sequence ID" value="CAD8051266.1"/>
    <property type="molecule type" value="Genomic_DNA"/>
</dbReference>
<sequence length="127" mass="15487">MRQEKYHQLKINSNSILNLMPSIISFIILFNYFQLLFHILNCLFILNTNRCDQIMSSVKNMLLVQDLMIWHLKEQIIQNFVKQLQAVDQFQMLKLNMQYFMVYLILDTYYNYFIILVYQIQKMNSIN</sequence>
<evidence type="ECO:0000256" key="1">
    <source>
        <dbReference type="SAM" id="Phobius"/>
    </source>
</evidence>
<keyword evidence="1" id="KW-1133">Transmembrane helix</keyword>
<feature type="transmembrane region" description="Helical" evidence="1">
    <location>
        <begin position="23"/>
        <end position="46"/>
    </location>
</feature>
<dbReference type="AlphaFoldDB" id="A0A8S1KE52"/>
<dbReference type="Proteomes" id="UP000692954">
    <property type="component" value="Unassembled WGS sequence"/>
</dbReference>
<name>A0A8S1KE52_9CILI</name>
<keyword evidence="3" id="KW-1185">Reference proteome</keyword>